<feature type="transmembrane region" description="Helical" evidence="1">
    <location>
        <begin position="255"/>
        <end position="280"/>
    </location>
</feature>
<keyword evidence="1" id="KW-0472">Membrane</keyword>
<feature type="transmembrane region" description="Helical" evidence="1">
    <location>
        <begin position="12"/>
        <end position="29"/>
    </location>
</feature>
<sequence>MIHETWKGPSDAMTILLIIGGDVVLQALAQLSGRRLPLVAFSFGWVGYSFNTLMSVVGNGRLMPFPDYEVKIINAQNGFARDNHAWAIGRLLRDFERDGKNRWGERRQGDGKSRWGGRRQWDGKTKETKKVDEAYGRTVVYDQDWCSIIGLGVAAIPCGLDGDWSILVITFAGTILALLTGALPQWRFEKWNCRPNTSKGCCLTRGNGARTVMVIIGCGVGPDLEDMAAAESPRLLRAVKGADSTYTDVVMGLPVVGWITNVSCIILSVAWIVLLITVTAIEQHHWFLLLVGGIGMLQNVLVAGARRSPASRGIHLEQIEEFKGQKVMHALMDVERAYHRVGRSLLAEFFPNDKELRKEETDCLCEKETRRWTRWNASVSRRFEVGPRAKTRKSRR</sequence>
<organism evidence="2 3">
    <name type="scientific">Dendrothele bispora (strain CBS 962.96)</name>
    <dbReference type="NCBI Taxonomy" id="1314807"/>
    <lineage>
        <taxon>Eukaryota</taxon>
        <taxon>Fungi</taxon>
        <taxon>Dikarya</taxon>
        <taxon>Basidiomycota</taxon>
        <taxon>Agaricomycotina</taxon>
        <taxon>Agaricomycetes</taxon>
        <taxon>Agaricomycetidae</taxon>
        <taxon>Agaricales</taxon>
        <taxon>Agaricales incertae sedis</taxon>
        <taxon>Dendrothele</taxon>
    </lineage>
</organism>
<dbReference type="AlphaFoldDB" id="A0A4S8ML15"/>
<keyword evidence="1" id="KW-1133">Transmembrane helix</keyword>
<gene>
    <name evidence="2" type="ORF">K435DRAFT_817242</name>
</gene>
<proteinExistence type="predicted"/>
<evidence type="ECO:0000313" key="2">
    <source>
        <dbReference type="EMBL" id="THV03518.1"/>
    </source>
</evidence>
<accession>A0A4S8ML15</accession>
<keyword evidence="3" id="KW-1185">Reference proteome</keyword>
<evidence type="ECO:0000313" key="3">
    <source>
        <dbReference type="Proteomes" id="UP000297245"/>
    </source>
</evidence>
<reference evidence="2 3" key="1">
    <citation type="journal article" date="2019" name="Nat. Ecol. Evol.">
        <title>Megaphylogeny resolves global patterns of mushroom evolution.</title>
        <authorList>
            <person name="Varga T."/>
            <person name="Krizsan K."/>
            <person name="Foldi C."/>
            <person name="Dima B."/>
            <person name="Sanchez-Garcia M."/>
            <person name="Sanchez-Ramirez S."/>
            <person name="Szollosi G.J."/>
            <person name="Szarkandi J.G."/>
            <person name="Papp V."/>
            <person name="Albert L."/>
            <person name="Andreopoulos W."/>
            <person name="Angelini C."/>
            <person name="Antonin V."/>
            <person name="Barry K.W."/>
            <person name="Bougher N.L."/>
            <person name="Buchanan P."/>
            <person name="Buyck B."/>
            <person name="Bense V."/>
            <person name="Catcheside P."/>
            <person name="Chovatia M."/>
            <person name="Cooper J."/>
            <person name="Damon W."/>
            <person name="Desjardin D."/>
            <person name="Finy P."/>
            <person name="Geml J."/>
            <person name="Haridas S."/>
            <person name="Hughes K."/>
            <person name="Justo A."/>
            <person name="Karasinski D."/>
            <person name="Kautmanova I."/>
            <person name="Kiss B."/>
            <person name="Kocsube S."/>
            <person name="Kotiranta H."/>
            <person name="LaButti K.M."/>
            <person name="Lechner B.E."/>
            <person name="Liimatainen K."/>
            <person name="Lipzen A."/>
            <person name="Lukacs Z."/>
            <person name="Mihaltcheva S."/>
            <person name="Morgado L.N."/>
            <person name="Niskanen T."/>
            <person name="Noordeloos M.E."/>
            <person name="Ohm R.A."/>
            <person name="Ortiz-Santana B."/>
            <person name="Ovrebo C."/>
            <person name="Racz N."/>
            <person name="Riley R."/>
            <person name="Savchenko A."/>
            <person name="Shiryaev A."/>
            <person name="Soop K."/>
            <person name="Spirin V."/>
            <person name="Szebenyi C."/>
            <person name="Tomsovsky M."/>
            <person name="Tulloss R.E."/>
            <person name="Uehling J."/>
            <person name="Grigoriev I.V."/>
            <person name="Vagvolgyi C."/>
            <person name="Papp T."/>
            <person name="Martin F.M."/>
            <person name="Miettinen O."/>
            <person name="Hibbett D.S."/>
            <person name="Nagy L.G."/>
        </authorList>
    </citation>
    <scope>NUCLEOTIDE SEQUENCE [LARGE SCALE GENOMIC DNA]</scope>
    <source>
        <strain evidence="2 3">CBS 962.96</strain>
    </source>
</reference>
<protein>
    <submittedName>
        <fullName evidence="2">Uncharacterized protein</fullName>
    </submittedName>
</protein>
<dbReference type="Proteomes" id="UP000297245">
    <property type="component" value="Unassembled WGS sequence"/>
</dbReference>
<feature type="transmembrane region" description="Helical" evidence="1">
    <location>
        <begin position="286"/>
        <end position="305"/>
    </location>
</feature>
<feature type="transmembrane region" description="Helical" evidence="1">
    <location>
        <begin position="36"/>
        <end position="57"/>
    </location>
</feature>
<feature type="transmembrane region" description="Helical" evidence="1">
    <location>
        <begin position="164"/>
        <end position="184"/>
    </location>
</feature>
<evidence type="ECO:0000256" key="1">
    <source>
        <dbReference type="SAM" id="Phobius"/>
    </source>
</evidence>
<dbReference type="EMBL" id="ML179066">
    <property type="protein sequence ID" value="THV03518.1"/>
    <property type="molecule type" value="Genomic_DNA"/>
</dbReference>
<dbReference type="OrthoDB" id="1937642at2759"/>
<name>A0A4S8ML15_DENBC</name>
<keyword evidence="1" id="KW-0812">Transmembrane</keyword>